<accession>A0A217ED23</accession>
<evidence type="ECO:0000313" key="2">
    <source>
        <dbReference type="EMBL" id="SNQ28405.1"/>
    </source>
</evidence>
<reference evidence="3" key="1">
    <citation type="submission" date="2017-06" db="EMBL/GenBank/DDBJ databases">
        <authorList>
            <person name="Varghese N."/>
            <person name="Submissions S."/>
        </authorList>
    </citation>
    <scope>NUCLEOTIDE SEQUENCE [LARGE SCALE GENOMIC DNA]</scope>
    <source>
        <strain evidence="3">ANC 5114</strain>
    </source>
</reference>
<feature type="transmembrane region" description="Helical" evidence="1">
    <location>
        <begin position="64"/>
        <end position="82"/>
    </location>
</feature>
<feature type="transmembrane region" description="Helical" evidence="1">
    <location>
        <begin position="94"/>
        <end position="115"/>
    </location>
</feature>
<feature type="transmembrane region" description="Helical" evidence="1">
    <location>
        <begin position="158"/>
        <end position="175"/>
    </location>
</feature>
<evidence type="ECO:0008006" key="4">
    <source>
        <dbReference type="Google" id="ProtNLM"/>
    </source>
</evidence>
<keyword evidence="3" id="KW-1185">Reference proteome</keyword>
<name>A0A217ED23_9GAMM</name>
<protein>
    <recommendedName>
        <fullName evidence="4">DUF1109 domain-containing protein</fullName>
    </recommendedName>
</protein>
<sequence length="212" mass="24150">MNHNRHKELIQQLTHNLKPVAKTPNLWLGTATWSLVFLGLGVLSTFLLNLHPKAWQFPATQENILSFMLCIVIGCLSISNVFKSQIPGRQLNTTLLNTMIIFWLVASLFSIFTVPHHIGHFGQGLSCYLFVVTSGIPMLIISLMFLKKNQSLTPLKTLKYLSIGIIFLSYSLLTLCHSEQLILNDFFMHLFAAMTLIGLTVFIGYRFFQYRQ</sequence>
<evidence type="ECO:0000256" key="1">
    <source>
        <dbReference type="SAM" id="Phobius"/>
    </source>
</evidence>
<evidence type="ECO:0000313" key="3">
    <source>
        <dbReference type="Proteomes" id="UP000243463"/>
    </source>
</evidence>
<feature type="transmembrane region" description="Helical" evidence="1">
    <location>
        <begin position="26"/>
        <end position="48"/>
    </location>
</feature>
<feature type="transmembrane region" description="Helical" evidence="1">
    <location>
        <begin position="187"/>
        <end position="208"/>
    </location>
</feature>
<gene>
    <name evidence="2" type="ORF">SAMN05444584_0325</name>
</gene>
<keyword evidence="1" id="KW-1133">Transmembrane helix</keyword>
<dbReference type="EMBL" id="FZLN01000001">
    <property type="protein sequence ID" value="SNQ28405.1"/>
    <property type="molecule type" value="Genomic_DNA"/>
</dbReference>
<proteinExistence type="predicted"/>
<organism evidence="2 3">
    <name type="scientific">Acinetobacter apis</name>
    <dbReference type="NCBI Taxonomy" id="1229165"/>
    <lineage>
        <taxon>Bacteria</taxon>
        <taxon>Pseudomonadati</taxon>
        <taxon>Pseudomonadota</taxon>
        <taxon>Gammaproteobacteria</taxon>
        <taxon>Moraxellales</taxon>
        <taxon>Moraxellaceae</taxon>
        <taxon>Acinetobacter</taxon>
    </lineage>
</organism>
<dbReference type="Proteomes" id="UP000243463">
    <property type="component" value="Unassembled WGS sequence"/>
</dbReference>
<dbReference type="OrthoDB" id="7504729at2"/>
<keyword evidence="1" id="KW-0472">Membrane</keyword>
<dbReference type="AlphaFoldDB" id="A0A217ED23"/>
<feature type="transmembrane region" description="Helical" evidence="1">
    <location>
        <begin position="121"/>
        <end position="146"/>
    </location>
</feature>
<keyword evidence="1" id="KW-0812">Transmembrane</keyword>
<dbReference type="RefSeq" id="WP_088822427.1">
    <property type="nucleotide sequence ID" value="NZ_FZLN01000001.1"/>
</dbReference>